<dbReference type="CDD" id="cd06222">
    <property type="entry name" value="RNase_H_like"/>
    <property type="match status" value="1"/>
</dbReference>
<dbReference type="InterPro" id="IPR044730">
    <property type="entry name" value="RNase_H-like_dom_plant"/>
</dbReference>
<dbReference type="GO" id="GO:0003676">
    <property type="term" value="F:nucleic acid binding"/>
    <property type="evidence" value="ECO:0007669"/>
    <property type="project" value="InterPro"/>
</dbReference>
<accession>A0A2Z6PPC4</accession>
<dbReference type="GO" id="GO:0004523">
    <property type="term" value="F:RNA-DNA hybrid ribonuclease activity"/>
    <property type="evidence" value="ECO:0007669"/>
    <property type="project" value="InterPro"/>
</dbReference>
<dbReference type="EMBL" id="DF974469">
    <property type="protein sequence ID" value="GAU48769.1"/>
    <property type="molecule type" value="Genomic_DNA"/>
</dbReference>
<dbReference type="Gene3D" id="3.30.420.10">
    <property type="entry name" value="Ribonuclease H-like superfamily/Ribonuclease H"/>
    <property type="match status" value="1"/>
</dbReference>
<dbReference type="InterPro" id="IPR036397">
    <property type="entry name" value="RNaseH_sf"/>
</dbReference>
<evidence type="ECO:0000259" key="2">
    <source>
        <dbReference type="Pfam" id="PF13966"/>
    </source>
</evidence>
<proteinExistence type="predicted"/>
<evidence type="ECO:0000313" key="3">
    <source>
        <dbReference type="EMBL" id="GAU48769.1"/>
    </source>
</evidence>
<evidence type="ECO:0000259" key="1">
    <source>
        <dbReference type="Pfam" id="PF13456"/>
    </source>
</evidence>
<feature type="domain" description="Reverse transcriptase zinc-binding" evidence="2">
    <location>
        <begin position="137"/>
        <end position="219"/>
    </location>
</feature>
<dbReference type="OrthoDB" id="1434423at2759"/>
<dbReference type="Pfam" id="PF13456">
    <property type="entry name" value="RVT_3"/>
    <property type="match status" value="1"/>
</dbReference>
<keyword evidence="4" id="KW-1185">Reference proteome</keyword>
<protein>
    <recommendedName>
        <fullName evidence="5">Reverse transcriptase zinc-binding domain-containing protein</fullName>
    </recommendedName>
</protein>
<organism evidence="3 4">
    <name type="scientific">Trifolium subterraneum</name>
    <name type="common">Subterranean clover</name>
    <dbReference type="NCBI Taxonomy" id="3900"/>
    <lineage>
        <taxon>Eukaryota</taxon>
        <taxon>Viridiplantae</taxon>
        <taxon>Streptophyta</taxon>
        <taxon>Embryophyta</taxon>
        <taxon>Tracheophyta</taxon>
        <taxon>Spermatophyta</taxon>
        <taxon>Magnoliopsida</taxon>
        <taxon>eudicotyledons</taxon>
        <taxon>Gunneridae</taxon>
        <taxon>Pentapetalae</taxon>
        <taxon>rosids</taxon>
        <taxon>fabids</taxon>
        <taxon>Fabales</taxon>
        <taxon>Fabaceae</taxon>
        <taxon>Papilionoideae</taxon>
        <taxon>50 kb inversion clade</taxon>
        <taxon>NPAAA clade</taxon>
        <taxon>Hologalegina</taxon>
        <taxon>IRL clade</taxon>
        <taxon>Trifolieae</taxon>
        <taxon>Trifolium</taxon>
    </lineage>
</organism>
<feature type="domain" description="RNase H type-1" evidence="1">
    <location>
        <begin position="275"/>
        <end position="342"/>
    </location>
</feature>
<dbReference type="InterPro" id="IPR026960">
    <property type="entry name" value="RVT-Znf"/>
</dbReference>
<sequence length="350" mass="40409">MHSDEDWAKILRNRVMRKGKAINHHINSSIWSSVKQEVQVILDNSCWRVGNGQCINLWTDSWCGEPLATSQNIHPNILIWLPSKVSDFIQNQTWYIPRYIDILFPQIKNLVYQVILPVDNIADSLVWKGSDNGLLTLKIAYDFKRPHAPFLPWAKSIWSKDIPPTRSLLAWRVMLDKVPTDDKLIERGCNLPSMCSLCNIHSETLFHLFFQCSFSFQIWCWLASVLDVTLHFSSMTDIWQLAENWSPQCKVVINAALVHILYAIWIARNKVRFKNEKYCWRSSVSWISSNISMAELWAIRIGIDMASQLNIRNVSFEMDSLVVVNMVNSGSTPNAFLQPLLQEQISCTLL</sequence>
<dbReference type="Proteomes" id="UP000242715">
    <property type="component" value="Unassembled WGS sequence"/>
</dbReference>
<dbReference type="AlphaFoldDB" id="A0A2Z6PPC4"/>
<name>A0A2Z6PPC4_TRISU</name>
<dbReference type="Pfam" id="PF13966">
    <property type="entry name" value="zf-RVT"/>
    <property type="match status" value="1"/>
</dbReference>
<evidence type="ECO:0008006" key="5">
    <source>
        <dbReference type="Google" id="ProtNLM"/>
    </source>
</evidence>
<evidence type="ECO:0000313" key="4">
    <source>
        <dbReference type="Proteomes" id="UP000242715"/>
    </source>
</evidence>
<reference evidence="4" key="1">
    <citation type="journal article" date="2017" name="Front. Plant Sci.">
        <title>Climate Clever Clovers: New Paradigm to Reduce the Environmental Footprint of Ruminants by Breeding Low Methanogenic Forages Utilizing Haplotype Variation.</title>
        <authorList>
            <person name="Kaur P."/>
            <person name="Appels R."/>
            <person name="Bayer P.E."/>
            <person name="Keeble-Gagnere G."/>
            <person name="Wang J."/>
            <person name="Hirakawa H."/>
            <person name="Shirasawa K."/>
            <person name="Vercoe P."/>
            <person name="Stefanova K."/>
            <person name="Durmic Z."/>
            <person name="Nichols P."/>
            <person name="Revell C."/>
            <person name="Isobe S.N."/>
            <person name="Edwards D."/>
            <person name="Erskine W."/>
        </authorList>
    </citation>
    <scope>NUCLEOTIDE SEQUENCE [LARGE SCALE GENOMIC DNA]</scope>
    <source>
        <strain evidence="4">cv. Daliak</strain>
    </source>
</reference>
<gene>
    <name evidence="3" type="ORF">TSUD_406120</name>
</gene>
<dbReference type="InterPro" id="IPR002156">
    <property type="entry name" value="RNaseH_domain"/>
</dbReference>